<evidence type="ECO:0000256" key="2">
    <source>
        <dbReference type="ARBA" id="ARBA00023125"/>
    </source>
</evidence>
<dbReference type="InterPro" id="IPR009057">
    <property type="entry name" value="Homeodomain-like_sf"/>
</dbReference>
<dbReference type="PANTHER" id="PTHR43280:SF27">
    <property type="entry name" value="TRANSCRIPTIONAL REGULATOR MTLR"/>
    <property type="match status" value="1"/>
</dbReference>
<organism evidence="5 6">
    <name type="scientific">Filimonas effusa</name>
    <dbReference type="NCBI Taxonomy" id="2508721"/>
    <lineage>
        <taxon>Bacteria</taxon>
        <taxon>Pseudomonadati</taxon>
        <taxon>Bacteroidota</taxon>
        <taxon>Chitinophagia</taxon>
        <taxon>Chitinophagales</taxon>
        <taxon>Chitinophagaceae</taxon>
        <taxon>Filimonas</taxon>
    </lineage>
</organism>
<evidence type="ECO:0000313" key="6">
    <source>
        <dbReference type="Proteomes" id="UP000290545"/>
    </source>
</evidence>
<dbReference type="GO" id="GO:0003700">
    <property type="term" value="F:DNA-binding transcription factor activity"/>
    <property type="evidence" value="ECO:0007669"/>
    <property type="project" value="InterPro"/>
</dbReference>
<reference evidence="5 6" key="1">
    <citation type="submission" date="2019-01" db="EMBL/GenBank/DDBJ databases">
        <title>Filimonas sp. strain TTM-71.</title>
        <authorList>
            <person name="Chen W.-M."/>
        </authorList>
    </citation>
    <scope>NUCLEOTIDE SEQUENCE [LARGE SCALE GENOMIC DNA]</scope>
    <source>
        <strain evidence="5 6">TTM-71</strain>
    </source>
</reference>
<dbReference type="Pfam" id="PF12833">
    <property type="entry name" value="HTH_18"/>
    <property type="match status" value="1"/>
</dbReference>
<name>A0A4Q1D5I8_9BACT</name>
<dbReference type="InterPro" id="IPR020449">
    <property type="entry name" value="Tscrpt_reg_AraC-type_HTH"/>
</dbReference>
<evidence type="ECO:0000256" key="3">
    <source>
        <dbReference type="ARBA" id="ARBA00023163"/>
    </source>
</evidence>
<gene>
    <name evidence="5" type="ORF">ESB13_14060</name>
</gene>
<dbReference type="PROSITE" id="PS01124">
    <property type="entry name" value="HTH_ARAC_FAMILY_2"/>
    <property type="match status" value="1"/>
</dbReference>
<keyword evidence="3" id="KW-0804">Transcription</keyword>
<dbReference type="GO" id="GO:0043565">
    <property type="term" value="F:sequence-specific DNA binding"/>
    <property type="evidence" value="ECO:0007669"/>
    <property type="project" value="InterPro"/>
</dbReference>
<dbReference type="InterPro" id="IPR018060">
    <property type="entry name" value="HTH_AraC"/>
</dbReference>
<dbReference type="SUPFAM" id="SSF46689">
    <property type="entry name" value="Homeodomain-like"/>
    <property type="match status" value="2"/>
</dbReference>
<comment type="caution">
    <text evidence="5">The sequence shown here is derived from an EMBL/GenBank/DDBJ whole genome shotgun (WGS) entry which is preliminary data.</text>
</comment>
<keyword evidence="6" id="KW-1185">Reference proteome</keyword>
<dbReference type="Gene3D" id="1.10.10.60">
    <property type="entry name" value="Homeodomain-like"/>
    <property type="match status" value="2"/>
</dbReference>
<evidence type="ECO:0000259" key="4">
    <source>
        <dbReference type="PROSITE" id="PS01124"/>
    </source>
</evidence>
<dbReference type="RefSeq" id="WP_129004291.1">
    <property type="nucleotide sequence ID" value="NZ_SDHZ01000002.1"/>
</dbReference>
<proteinExistence type="predicted"/>
<dbReference type="PANTHER" id="PTHR43280">
    <property type="entry name" value="ARAC-FAMILY TRANSCRIPTIONAL REGULATOR"/>
    <property type="match status" value="1"/>
</dbReference>
<dbReference type="EMBL" id="SDHZ01000002">
    <property type="protein sequence ID" value="RXK83236.1"/>
    <property type="molecule type" value="Genomic_DNA"/>
</dbReference>
<evidence type="ECO:0000313" key="5">
    <source>
        <dbReference type="EMBL" id="RXK83236.1"/>
    </source>
</evidence>
<dbReference type="OrthoDB" id="745435at2"/>
<protein>
    <submittedName>
        <fullName evidence="5">AraC family transcriptional regulator</fullName>
    </submittedName>
</protein>
<keyword evidence="1" id="KW-0805">Transcription regulation</keyword>
<dbReference type="SMART" id="SM00342">
    <property type="entry name" value="HTH_ARAC"/>
    <property type="match status" value="1"/>
</dbReference>
<sequence length="294" mass="33788">MKEELLREIIPLTPSDCFTIFSRIKSEFDFPLHHHEEFELNFIRNARGAQRVIGNHIEEIGDLELVLVGPNLQHGWFTHRCKSRKIEEITVQFHRDLFPERFLHRNQMSALRTMFERSLRGILFPAKATTALMPRLKALTQAQGFPSVLDLLTLLHELSVVKPITILSDIAFTPKESIAYNSRRIHRVMEFINGNFQKTASLEDAAAIAGMAPVSFSRFFKTRTGKTYIDTLNEIRVGNASRMLIDTTQSIAEIASRCGFNNLSNFNRIFKKKKICTPKEFRETFNASGVRTFI</sequence>
<evidence type="ECO:0000256" key="1">
    <source>
        <dbReference type="ARBA" id="ARBA00023015"/>
    </source>
</evidence>
<dbReference type="AlphaFoldDB" id="A0A4Q1D5I8"/>
<keyword evidence="2" id="KW-0238">DNA-binding</keyword>
<feature type="domain" description="HTH araC/xylS-type" evidence="4">
    <location>
        <begin position="186"/>
        <end position="284"/>
    </location>
</feature>
<accession>A0A4Q1D5I8</accession>
<dbReference type="PRINTS" id="PR00032">
    <property type="entry name" value="HTHARAC"/>
</dbReference>
<dbReference type="Proteomes" id="UP000290545">
    <property type="component" value="Unassembled WGS sequence"/>
</dbReference>